<dbReference type="Pfam" id="PF05729">
    <property type="entry name" value="NACHT"/>
    <property type="match status" value="1"/>
</dbReference>
<dbReference type="CDD" id="cd00267">
    <property type="entry name" value="ABC_ATPase"/>
    <property type="match status" value="1"/>
</dbReference>
<dbReference type="SUPFAM" id="SSF52540">
    <property type="entry name" value="P-loop containing nucleoside triphosphate hydrolases"/>
    <property type="match status" value="1"/>
</dbReference>
<dbReference type="PROSITE" id="PS50837">
    <property type="entry name" value="NACHT"/>
    <property type="match status" value="1"/>
</dbReference>
<gene>
    <name evidence="2" type="ORF">H6G05_12405</name>
</gene>
<dbReference type="PANTHER" id="PTHR46844">
    <property type="entry name" value="SLR5058 PROTEIN"/>
    <property type="match status" value="1"/>
</dbReference>
<dbReference type="RefSeq" id="WP_190578473.1">
    <property type="nucleotide sequence ID" value="NZ_CAWPQU010000010.1"/>
</dbReference>
<name>A0ABR8CA44_9CYAN</name>
<dbReference type="PANTHER" id="PTHR46844:SF1">
    <property type="entry name" value="SLR5058 PROTEIN"/>
    <property type="match status" value="1"/>
</dbReference>
<dbReference type="InterPro" id="IPR054501">
    <property type="entry name" value="NCH2"/>
</dbReference>
<organism evidence="2 3">
    <name type="scientific">Phormidium tenue FACHB-1050</name>
    <dbReference type="NCBI Taxonomy" id="2692857"/>
    <lineage>
        <taxon>Bacteria</taxon>
        <taxon>Bacillati</taxon>
        <taxon>Cyanobacteriota</taxon>
        <taxon>Cyanophyceae</taxon>
        <taxon>Oscillatoriophycideae</taxon>
        <taxon>Oscillatoriales</taxon>
        <taxon>Oscillatoriaceae</taxon>
        <taxon>Phormidium</taxon>
    </lineage>
</organism>
<dbReference type="InterPro" id="IPR007111">
    <property type="entry name" value="NACHT_NTPase"/>
</dbReference>
<proteinExistence type="predicted"/>
<evidence type="ECO:0000259" key="1">
    <source>
        <dbReference type="PROSITE" id="PS50837"/>
    </source>
</evidence>
<evidence type="ECO:0000313" key="3">
    <source>
        <dbReference type="Proteomes" id="UP000618445"/>
    </source>
</evidence>
<dbReference type="Gene3D" id="3.40.50.300">
    <property type="entry name" value="P-loop containing nucleotide triphosphate hydrolases"/>
    <property type="match status" value="1"/>
</dbReference>
<sequence length="771" mass="88446">MAKRSLQASPAGVKKAKMQFALKGWTQEYLANEVGIKTRQPIWRFFGGQPIERYTFFELCIRLDLDWREIALDPPLEYIDRNEDGSINLAELGIDALVQTVRSQRREKIKHQCGILKLLDVNRPINIEQIYIDVNILEQIASQQWLEIAAINSLDPTDIDRFGLGKIVESQTSGRQAVAKYNKLRVLGKPGSGKSTFLKHLAFECNREESDASQVPIFIKLRDFAESHREQRQVDFLEFIHQEFITSDISQLSVIKKLLQAGRVLLLLDGMDEVFQEEENIIINEVRRFSDKYHKNQFVATCRTASQKLALQGFTDVEIAPFTQKQISDFSQKWFVAFNQDFEEGVANAQLFIEKLELAENWRFRRMITTPLFLHLACSIFHRQGKFPLKQAEFYKQGMDLLLGKWDKAQGIERDQVYQGFLLPQKLKLLSQIASATFEQGQYFFEQRIVEQYISDYLESLPDSSNDPEEIQAASEEVLRSIESQHGLLAERARGIFSFSYLALQEYFTARKIVANHNLQALGQSLQGLVNHITDPHWREIFLLTASMLRSADGLVELMKQQIDALVSEDPHLQNFLGWASQKSESNPLEAKSAKGRAFYLALTRAPKLAPDLALAATLDQGEFLDAALDELLRECVLENSKDFAYVHACGDALSNILGIVVDIGFHKSLQQLSDQLPNDNHTKESFENWCKNNYAAWVIKLQEEIASHRNIGKKWEFSIPQEQALQHYYDANQLLLDCLNSNCEVTSSIREEIEATLLLPQQELEKREWE</sequence>
<reference evidence="2 3" key="1">
    <citation type="journal article" date="2020" name="ISME J.">
        <title>Comparative genomics reveals insights into cyanobacterial evolution and habitat adaptation.</title>
        <authorList>
            <person name="Chen M.Y."/>
            <person name="Teng W.K."/>
            <person name="Zhao L."/>
            <person name="Hu C.X."/>
            <person name="Zhou Y.K."/>
            <person name="Han B.P."/>
            <person name="Song L.R."/>
            <person name="Shu W.S."/>
        </authorList>
    </citation>
    <scope>NUCLEOTIDE SEQUENCE [LARGE SCALE GENOMIC DNA]</scope>
    <source>
        <strain evidence="2 3">FACHB-1050</strain>
    </source>
</reference>
<evidence type="ECO:0000313" key="2">
    <source>
        <dbReference type="EMBL" id="MBD2317643.1"/>
    </source>
</evidence>
<dbReference type="Proteomes" id="UP000618445">
    <property type="component" value="Unassembled WGS sequence"/>
</dbReference>
<feature type="domain" description="NACHT" evidence="1">
    <location>
        <begin position="182"/>
        <end position="274"/>
    </location>
</feature>
<dbReference type="Pfam" id="PF22727">
    <property type="entry name" value="NCH2"/>
    <property type="match status" value="1"/>
</dbReference>
<dbReference type="EMBL" id="JACJQY010000018">
    <property type="protein sequence ID" value="MBD2317643.1"/>
    <property type="molecule type" value="Genomic_DNA"/>
</dbReference>
<keyword evidence="3" id="KW-1185">Reference proteome</keyword>
<dbReference type="InterPro" id="IPR018247">
    <property type="entry name" value="EF_Hand_1_Ca_BS"/>
</dbReference>
<protein>
    <submittedName>
        <fullName evidence="2">NACHT domain-containing NTPase</fullName>
    </submittedName>
</protein>
<comment type="caution">
    <text evidence="2">The sequence shown here is derived from an EMBL/GenBank/DDBJ whole genome shotgun (WGS) entry which is preliminary data.</text>
</comment>
<accession>A0ABR8CA44</accession>
<dbReference type="InterPro" id="IPR027417">
    <property type="entry name" value="P-loop_NTPase"/>
</dbReference>
<dbReference type="PROSITE" id="PS00018">
    <property type="entry name" value="EF_HAND_1"/>
    <property type="match status" value="1"/>
</dbReference>